<gene>
    <name evidence="1" type="ORF">E6H03_07345</name>
</gene>
<dbReference type="AlphaFoldDB" id="A0A537JC39"/>
<name>A0A537JC39_9BACT</name>
<proteinExistence type="predicted"/>
<protein>
    <submittedName>
        <fullName evidence="1">Uncharacterized protein</fullName>
    </submittedName>
</protein>
<evidence type="ECO:0000313" key="1">
    <source>
        <dbReference type="EMBL" id="TMI81117.1"/>
    </source>
</evidence>
<comment type="caution">
    <text evidence="1">The sequence shown here is derived from an EMBL/GenBank/DDBJ whole genome shotgun (WGS) entry which is preliminary data.</text>
</comment>
<dbReference type="EMBL" id="VBAN01000221">
    <property type="protein sequence ID" value="TMI81117.1"/>
    <property type="molecule type" value="Genomic_DNA"/>
</dbReference>
<accession>A0A537JC39</accession>
<dbReference type="Proteomes" id="UP000318093">
    <property type="component" value="Unassembled WGS sequence"/>
</dbReference>
<sequence>MGEEGNEIWVEAGLPEPEKQFTIVHELVHARRQRSSEDLADDALEETIVELEAVARVSKRILKRMPSGVVLSVLHDYLTGRGRNNPDTRAGLGAIYRRIWILLVARTTRRATVSRVAARPRPKASRLQAGS</sequence>
<evidence type="ECO:0000313" key="2">
    <source>
        <dbReference type="Proteomes" id="UP000318093"/>
    </source>
</evidence>
<reference evidence="1 2" key="1">
    <citation type="journal article" date="2019" name="Nat. Microbiol.">
        <title>Mediterranean grassland soil C-N compound turnover is dependent on rainfall and depth, and is mediated by genomically divergent microorganisms.</title>
        <authorList>
            <person name="Diamond S."/>
            <person name="Andeer P.F."/>
            <person name="Li Z."/>
            <person name="Crits-Christoph A."/>
            <person name="Burstein D."/>
            <person name="Anantharaman K."/>
            <person name="Lane K.R."/>
            <person name="Thomas B.C."/>
            <person name="Pan C."/>
            <person name="Northen T.R."/>
            <person name="Banfield J.F."/>
        </authorList>
    </citation>
    <scope>NUCLEOTIDE SEQUENCE [LARGE SCALE GENOMIC DNA]</scope>
    <source>
        <strain evidence="1">NP_6</strain>
    </source>
</reference>
<organism evidence="1 2">
    <name type="scientific">Candidatus Segetimicrobium genomatis</name>
    <dbReference type="NCBI Taxonomy" id="2569760"/>
    <lineage>
        <taxon>Bacteria</taxon>
        <taxon>Bacillati</taxon>
        <taxon>Candidatus Sysuimicrobiota</taxon>
        <taxon>Candidatus Sysuimicrobiia</taxon>
        <taxon>Candidatus Sysuimicrobiales</taxon>
        <taxon>Candidatus Segetimicrobiaceae</taxon>
        <taxon>Candidatus Segetimicrobium</taxon>
    </lineage>
</organism>